<dbReference type="InterPro" id="IPR045138">
    <property type="entry name" value="MeCP2/MBD4"/>
</dbReference>
<dbReference type="PANTHER" id="PTHR15074">
    <property type="entry name" value="METHYL-CPG-BINDING PROTEIN"/>
    <property type="match status" value="1"/>
</dbReference>
<dbReference type="GO" id="GO:0005634">
    <property type="term" value="C:nucleus"/>
    <property type="evidence" value="ECO:0007669"/>
    <property type="project" value="UniProtKB-SubCell"/>
</dbReference>
<feature type="compositionally biased region" description="Basic and acidic residues" evidence="4">
    <location>
        <begin position="590"/>
        <end position="601"/>
    </location>
</feature>
<comment type="caution">
    <text evidence="6">The sequence shown here is derived from an EMBL/GenBank/DDBJ whole genome shotgun (WGS) entry which is preliminary data.</text>
</comment>
<reference evidence="6 7" key="1">
    <citation type="submission" date="2024-11" db="EMBL/GenBank/DDBJ databases">
        <title>Chromosome-level genome assembly of the freshwater bivalve Anodonta woodiana.</title>
        <authorList>
            <person name="Chen X."/>
        </authorList>
    </citation>
    <scope>NUCLEOTIDE SEQUENCE [LARGE SCALE GENOMIC DNA]</scope>
    <source>
        <strain evidence="6">MN2024</strain>
        <tissue evidence="6">Gills</tissue>
    </source>
</reference>
<dbReference type="EMBL" id="JBJQND010000015">
    <property type="protein sequence ID" value="KAL3852618.1"/>
    <property type="molecule type" value="Genomic_DNA"/>
</dbReference>
<keyword evidence="2" id="KW-0597">Phosphoprotein</keyword>
<feature type="region of interest" description="Disordered" evidence="4">
    <location>
        <begin position="563"/>
        <end position="661"/>
    </location>
</feature>
<keyword evidence="3" id="KW-0539">Nucleus</keyword>
<feature type="region of interest" description="Disordered" evidence="4">
    <location>
        <begin position="144"/>
        <end position="429"/>
    </location>
</feature>
<comment type="subcellular location">
    <subcellularLocation>
        <location evidence="1">Nucleus</location>
    </subcellularLocation>
</comment>
<feature type="compositionally biased region" description="Basic residues" evidence="4">
    <location>
        <begin position="144"/>
        <end position="161"/>
    </location>
</feature>
<evidence type="ECO:0000313" key="7">
    <source>
        <dbReference type="Proteomes" id="UP001634394"/>
    </source>
</evidence>
<organism evidence="6 7">
    <name type="scientific">Sinanodonta woodiana</name>
    <name type="common">Chinese pond mussel</name>
    <name type="synonym">Anodonta woodiana</name>
    <dbReference type="NCBI Taxonomy" id="1069815"/>
    <lineage>
        <taxon>Eukaryota</taxon>
        <taxon>Metazoa</taxon>
        <taxon>Spiralia</taxon>
        <taxon>Lophotrochozoa</taxon>
        <taxon>Mollusca</taxon>
        <taxon>Bivalvia</taxon>
        <taxon>Autobranchia</taxon>
        <taxon>Heteroconchia</taxon>
        <taxon>Palaeoheterodonta</taxon>
        <taxon>Unionida</taxon>
        <taxon>Unionoidea</taxon>
        <taxon>Unionidae</taxon>
        <taxon>Unioninae</taxon>
        <taxon>Sinanodonta</taxon>
    </lineage>
</organism>
<dbReference type="Pfam" id="PF01429">
    <property type="entry name" value="MBD"/>
    <property type="match status" value="1"/>
</dbReference>
<sequence>MAGYDQDLPLMHMSPLTAPPEQLMVAMASVDHEEEVVEDDVEITPPSTEAHETQALKPLQPPPMHFRGDHTYDIAPMYEDVSLPPGWHRKVVQRMTGKSAGKYDVYLFSPEGKRFRSKSELIQYLEQEEIILNPDDFDFTVRGKQHTKKAAVMKRPVGKQRKSTDEKKNNLKKENTPKTQNKSPSKSVKNKIESKVKIVKDKDLKVKKAEKIRKDLNKKPKSPKKVVRSLVQKLVVKMNFSTPTKRRESKESSSSAETSPEKKSLPKEKTVKEKLQKKTVNSRSEDGMNIKSNRGKNVASPKKSKGLKKKLETYENSLLNESVAEMVESEAESEETRQYADESSSELDEEDEGEEEEEEEIEKETVSHHFTKILKSHDAEEEEGEEASDIEEDEDLEDDYEAEECEEEEEEVDEAEEDEELEDKHDSIDDGISFENYLKQQIHVKEIVLARENIEGIEFKDVIGAEIVYGKLMDDKEFSRNIQGDIHGKDSLEKSVVVEHSNIADFDSLFTKIHALNEEEPTVENENVENSNAVLMGDLHNSELNRPDIHILNKSVENKIEKTVVVTKPESPKKSPKRVGSRLNFDSIEVDNRKENSEVRKSSRSTKSRTRSLDTSEWIVQIPKRRTKSQSGNNSVDIENNNMEHVNDKTDNSTEDNDSASNGIEHVAASDEDFDHHEHSRQFVGDTCERKDFNDHFVSSDSQLINIQEPLVIPVSEKFSKRKSDDIEFAYGIGKKMKTILLPTYDTVHAGEPIYDDTENTEESNPSTPPTNEIESQYFYNGVYIPQPQLHRDMFWTPPKSPFGLIQESLFHDPWKLLIATIFLNKTSGKAAIPILWKFLNKWPNPDAARKGDWKAMAKVLEPLGLHEKRAKIIIRFSDEYLTKEWKYPIELHGIGQYGNDSFRIFCVNEWKQVKPEDHKLNDYHKWLWENYETLGIP</sequence>
<feature type="compositionally biased region" description="Polar residues" evidence="4">
    <location>
        <begin position="629"/>
        <end position="644"/>
    </location>
</feature>
<evidence type="ECO:0000259" key="5">
    <source>
        <dbReference type="PROSITE" id="PS50982"/>
    </source>
</evidence>
<proteinExistence type="predicted"/>
<evidence type="ECO:0000256" key="2">
    <source>
        <dbReference type="ARBA" id="ARBA00022553"/>
    </source>
</evidence>
<dbReference type="FunFam" id="1.10.340.30:FF:000042">
    <property type="entry name" value="Methyl-CpG-binding domain protein 4"/>
    <property type="match status" value="1"/>
</dbReference>
<evidence type="ECO:0000256" key="4">
    <source>
        <dbReference type="SAM" id="MobiDB-lite"/>
    </source>
</evidence>
<dbReference type="PANTHER" id="PTHR15074:SF0">
    <property type="entry name" value="METHYL-CPG-BINDING DOMAIN PROTEIN 4-LIKE PROTEIN"/>
    <property type="match status" value="1"/>
</dbReference>
<feature type="compositionally biased region" description="Acidic residues" evidence="4">
    <location>
        <begin position="343"/>
        <end position="362"/>
    </location>
</feature>
<protein>
    <recommendedName>
        <fullName evidence="5">MBD domain-containing protein</fullName>
    </recommendedName>
</protein>
<evidence type="ECO:0000256" key="3">
    <source>
        <dbReference type="ARBA" id="ARBA00023242"/>
    </source>
</evidence>
<feature type="compositionally biased region" description="Basic and acidic residues" evidence="4">
    <location>
        <begin position="162"/>
        <end position="176"/>
    </location>
</feature>
<feature type="compositionally biased region" description="Basic and acidic residues" evidence="4">
    <location>
        <begin position="190"/>
        <end position="218"/>
    </location>
</feature>
<dbReference type="Proteomes" id="UP001634394">
    <property type="component" value="Unassembled WGS sequence"/>
</dbReference>
<dbReference type="InterPro" id="IPR001739">
    <property type="entry name" value="Methyl_CpG_DNA-bd"/>
</dbReference>
<dbReference type="GO" id="GO:0003677">
    <property type="term" value="F:DNA binding"/>
    <property type="evidence" value="ECO:0007669"/>
    <property type="project" value="UniProtKB-ARBA"/>
</dbReference>
<dbReference type="AlphaFoldDB" id="A0ABD3UWN1"/>
<evidence type="ECO:0000256" key="1">
    <source>
        <dbReference type="ARBA" id="ARBA00004123"/>
    </source>
</evidence>
<feature type="compositionally biased region" description="Basic and acidic residues" evidence="4">
    <location>
        <begin position="259"/>
        <end position="276"/>
    </location>
</feature>
<dbReference type="SUPFAM" id="SSF48150">
    <property type="entry name" value="DNA-glycosylase"/>
    <property type="match status" value="1"/>
</dbReference>
<dbReference type="PROSITE" id="PS50982">
    <property type="entry name" value="MBD"/>
    <property type="match status" value="1"/>
</dbReference>
<dbReference type="Gene3D" id="1.10.340.30">
    <property type="entry name" value="Hypothetical protein, domain 2"/>
    <property type="match status" value="1"/>
</dbReference>
<name>A0ABD3UWN1_SINWO</name>
<dbReference type="Gene3D" id="3.30.890.10">
    <property type="entry name" value="Methyl-cpg-binding Protein 2, Chain A"/>
    <property type="match status" value="1"/>
</dbReference>
<keyword evidence="7" id="KW-1185">Reference proteome</keyword>
<dbReference type="InterPro" id="IPR011257">
    <property type="entry name" value="DNA_glycosylase"/>
</dbReference>
<feature type="compositionally biased region" description="Acidic residues" evidence="4">
    <location>
        <begin position="379"/>
        <end position="421"/>
    </location>
</feature>
<dbReference type="CDD" id="cd01396">
    <property type="entry name" value="MeCP2_MBD"/>
    <property type="match status" value="1"/>
</dbReference>
<dbReference type="SMART" id="SM00391">
    <property type="entry name" value="MBD"/>
    <property type="match status" value="1"/>
</dbReference>
<accession>A0ABD3UWN1</accession>
<feature type="domain" description="MBD" evidence="5">
    <location>
        <begin position="73"/>
        <end position="144"/>
    </location>
</feature>
<feature type="compositionally biased region" description="Polar residues" evidence="4">
    <location>
        <begin position="177"/>
        <end position="187"/>
    </location>
</feature>
<dbReference type="SUPFAM" id="SSF54171">
    <property type="entry name" value="DNA-binding domain"/>
    <property type="match status" value="1"/>
</dbReference>
<dbReference type="InterPro" id="IPR016177">
    <property type="entry name" value="DNA-bd_dom_sf"/>
</dbReference>
<gene>
    <name evidence="6" type="ORF">ACJMK2_016237</name>
</gene>
<evidence type="ECO:0000313" key="6">
    <source>
        <dbReference type="EMBL" id="KAL3852618.1"/>
    </source>
</evidence>